<dbReference type="PANTHER" id="PTHR11364">
    <property type="entry name" value="THIOSULFATE SULFERTANSFERASE"/>
    <property type="match status" value="1"/>
</dbReference>
<evidence type="ECO:0000313" key="4">
    <source>
        <dbReference type="EMBL" id="ALJ04064.1"/>
    </source>
</evidence>
<dbReference type="Pfam" id="PF00581">
    <property type="entry name" value="Rhodanese"/>
    <property type="match status" value="2"/>
</dbReference>
<dbReference type="SUPFAM" id="SSF52821">
    <property type="entry name" value="Rhodanese/Cell cycle control phosphatase"/>
    <property type="match status" value="2"/>
</dbReference>
<dbReference type="InterPro" id="IPR001763">
    <property type="entry name" value="Rhodanese-like_dom"/>
</dbReference>
<keyword evidence="1" id="KW-0808">Transferase</keyword>
<dbReference type="GO" id="GO:0004792">
    <property type="term" value="F:thiosulfate-cyanide sulfurtransferase activity"/>
    <property type="evidence" value="ECO:0007669"/>
    <property type="project" value="TreeGrafter"/>
</dbReference>
<dbReference type="CDD" id="cd01449">
    <property type="entry name" value="TST_Repeat_2"/>
    <property type="match status" value="1"/>
</dbReference>
<name>A0A0P0CDG5_9FLAO</name>
<dbReference type="CDD" id="cd01448">
    <property type="entry name" value="TST_Repeat_1"/>
    <property type="match status" value="1"/>
</dbReference>
<dbReference type="EMBL" id="CP012898">
    <property type="protein sequence ID" value="ALJ04064.1"/>
    <property type="molecule type" value="Genomic_DNA"/>
</dbReference>
<protein>
    <recommendedName>
        <fullName evidence="3">Rhodanese domain-containing protein</fullName>
    </recommendedName>
</protein>
<dbReference type="PANTHER" id="PTHR11364:SF27">
    <property type="entry name" value="SULFURTRANSFERASE"/>
    <property type="match status" value="1"/>
</dbReference>
<keyword evidence="5" id="KW-1185">Reference proteome</keyword>
<evidence type="ECO:0000256" key="1">
    <source>
        <dbReference type="ARBA" id="ARBA00022679"/>
    </source>
</evidence>
<dbReference type="RefSeq" id="WP_054724417.1">
    <property type="nucleotide sequence ID" value="NZ_CP012898.1"/>
</dbReference>
<proteinExistence type="predicted"/>
<dbReference type="InterPro" id="IPR036873">
    <property type="entry name" value="Rhodanese-like_dom_sf"/>
</dbReference>
<dbReference type="Proteomes" id="UP000057981">
    <property type="component" value="Chromosome"/>
</dbReference>
<dbReference type="SMART" id="SM00450">
    <property type="entry name" value="RHOD"/>
    <property type="match status" value="2"/>
</dbReference>
<organism evidence="4 5">
    <name type="scientific">Pseudalgibacter alginicilyticus</name>
    <dbReference type="NCBI Taxonomy" id="1736674"/>
    <lineage>
        <taxon>Bacteria</taxon>
        <taxon>Pseudomonadati</taxon>
        <taxon>Bacteroidota</taxon>
        <taxon>Flavobacteriia</taxon>
        <taxon>Flavobacteriales</taxon>
        <taxon>Flavobacteriaceae</taxon>
        <taxon>Pseudalgibacter</taxon>
    </lineage>
</organism>
<dbReference type="InterPro" id="IPR045078">
    <property type="entry name" value="TST/MPST-like"/>
</dbReference>
<evidence type="ECO:0000259" key="3">
    <source>
        <dbReference type="PROSITE" id="PS50206"/>
    </source>
</evidence>
<dbReference type="STRING" id="1736674.APS56_02335"/>
<sequence length="272" mass="30589">MAVISIESPIVSIEWLCEHLDAENLIILDGTINNFFDSSKNQILNTRFFDIKKKFSDIANAFPSAFPSVELFQKEARKLGINKNSAIVVYDDRGIYSSARVWWLFKAMGHSNVAVLNGGFPAWQKAKYPIEKSKITKVYSGDFIANIQPELMKFFEDVKDVTKNKTHKIIDARSKERFFSLVDEPREGLRRGTIPNSVNLPFKDLMEGNELKDTVVLQSIFNNLAQKEDPIIFSCGSGITACILALGATISGYKNIAVYDGSWTEWGSLVDE</sequence>
<dbReference type="OrthoDB" id="9770030at2"/>
<dbReference type="KEGG" id="ahz:APS56_02335"/>
<accession>A0A0P0CDG5</accession>
<keyword evidence="2" id="KW-0677">Repeat</keyword>
<feature type="domain" description="Rhodanese" evidence="3">
    <location>
        <begin position="67"/>
        <end position="132"/>
    </location>
</feature>
<evidence type="ECO:0000313" key="5">
    <source>
        <dbReference type="Proteomes" id="UP000057981"/>
    </source>
</evidence>
<gene>
    <name evidence="4" type="ORF">APS56_02335</name>
</gene>
<reference evidence="4 5" key="1">
    <citation type="submission" date="2015-10" db="EMBL/GenBank/DDBJ databases">
        <authorList>
            <person name="Gilbert D.G."/>
        </authorList>
    </citation>
    <scope>NUCLEOTIDE SEQUENCE [LARGE SCALE GENOMIC DNA]</scope>
    <source>
        <strain evidence="5">HZ-22</strain>
    </source>
</reference>
<dbReference type="PROSITE" id="PS50206">
    <property type="entry name" value="RHODANESE_3"/>
    <property type="match status" value="2"/>
</dbReference>
<evidence type="ECO:0000256" key="2">
    <source>
        <dbReference type="ARBA" id="ARBA00022737"/>
    </source>
</evidence>
<dbReference type="Gene3D" id="3.40.250.10">
    <property type="entry name" value="Rhodanese-like domain"/>
    <property type="match status" value="2"/>
</dbReference>
<dbReference type="AlphaFoldDB" id="A0A0P0CDG5"/>
<feature type="domain" description="Rhodanese" evidence="3">
    <location>
        <begin position="163"/>
        <end position="271"/>
    </location>
</feature>
<dbReference type="PATRIC" id="fig|1736674.3.peg.485"/>